<feature type="compositionally biased region" description="Low complexity" evidence="1">
    <location>
        <begin position="305"/>
        <end position="315"/>
    </location>
</feature>
<proteinExistence type="predicted"/>
<dbReference type="GeneID" id="54414908"/>
<feature type="compositionally biased region" description="Polar residues" evidence="1">
    <location>
        <begin position="242"/>
        <end position="257"/>
    </location>
</feature>
<feature type="compositionally biased region" description="Basic residues" evidence="1">
    <location>
        <begin position="230"/>
        <end position="241"/>
    </location>
</feature>
<reference evidence="4" key="2">
    <citation type="submission" date="2020-04" db="EMBL/GenBank/DDBJ databases">
        <authorList>
            <consortium name="NCBI Genome Project"/>
        </authorList>
    </citation>
    <scope>NUCLEOTIDE SEQUENCE</scope>
    <source>
        <strain evidence="4">CBS 781.70</strain>
    </source>
</reference>
<dbReference type="OrthoDB" id="5421971at2759"/>
<evidence type="ECO:0000313" key="2">
    <source>
        <dbReference type="EMBL" id="KAF1815893.1"/>
    </source>
</evidence>
<protein>
    <submittedName>
        <fullName evidence="2 4">Uncharacterized protein</fullName>
    </submittedName>
</protein>
<feature type="region of interest" description="Disordered" evidence="1">
    <location>
        <begin position="111"/>
        <end position="156"/>
    </location>
</feature>
<dbReference type="AlphaFoldDB" id="A0A6G1GCZ3"/>
<feature type="compositionally biased region" description="Basic and acidic residues" evidence="1">
    <location>
        <begin position="131"/>
        <end position="141"/>
    </location>
</feature>
<feature type="region of interest" description="Disordered" evidence="1">
    <location>
        <begin position="351"/>
        <end position="400"/>
    </location>
</feature>
<dbReference type="RefSeq" id="XP_033537524.1">
    <property type="nucleotide sequence ID" value="XM_033674338.1"/>
</dbReference>
<feature type="compositionally biased region" description="Acidic residues" evidence="1">
    <location>
        <begin position="263"/>
        <end position="278"/>
    </location>
</feature>
<accession>A0A6G1GCZ3</accession>
<reference evidence="4" key="3">
    <citation type="submission" date="2025-04" db="UniProtKB">
        <authorList>
            <consortium name="RefSeq"/>
        </authorList>
    </citation>
    <scope>IDENTIFICATION</scope>
    <source>
        <strain evidence="4">CBS 781.70</strain>
    </source>
</reference>
<gene>
    <name evidence="2 4" type="ORF">P152DRAFT_200942</name>
</gene>
<evidence type="ECO:0000313" key="3">
    <source>
        <dbReference type="Proteomes" id="UP000504638"/>
    </source>
</evidence>
<dbReference type="EMBL" id="ML975151">
    <property type="protein sequence ID" value="KAF1815893.1"/>
    <property type="molecule type" value="Genomic_DNA"/>
</dbReference>
<evidence type="ECO:0000313" key="4">
    <source>
        <dbReference type="RefSeq" id="XP_033537524.1"/>
    </source>
</evidence>
<name>A0A6G1GCZ3_9PEZI</name>
<evidence type="ECO:0000256" key="1">
    <source>
        <dbReference type="SAM" id="MobiDB-lite"/>
    </source>
</evidence>
<organism evidence="2">
    <name type="scientific">Eremomyces bilateralis CBS 781.70</name>
    <dbReference type="NCBI Taxonomy" id="1392243"/>
    <lineage>
        <taxon>Eukaryota</taxon>
        <taxon>Fungi</taxon>
        <taxon>Dikarya</taxon>
        <taxon>Ascomycota</taxon>
        <taxon>Pezizomycotina</taxon>
        <taxon>Dothideomycetes</taxon>
        <taxon>Dothideomycetes incertae sedis</taxon>
        <taxon>Eremomycetales</taxon>
        <taxon>Eremomycetaceae</taxon>
        <taxon>Eremomyces</taxon>
    </lineage>
</organism>
<sequence length="400" mass="45058">MFRNDPRLRRTLNQLSQNLEAANETAQVGLYSFSQTYIDPCVSSVTQCLTSCVGTCFPSRDEKLRQDRARRRTRGRGRAELNFDFYDDWDEEGGEDSGILAWGNDELDRLLSGSGSRNAQPGREQVMSYGTRRDRLVSGERGRRKSGGQPHDVGVDPTIIPNSNYFGFLGRLPWKIGGKGLKYRPSAADLQDHPGQRRAGLEWDESHQPLIEDSEEEAWASVSHPDGRGKAKGNMKRHTRNRSSTTASGQTEDSLSSRGDIFPSEDELDDAVPLDDEFAMVLETRPVGSEEALSGKTDSKRPSRSRVSTRSVSSKSIRHDGEQRIKDAKSRVSILEDEDVDAPMLDDLKDEDLRLERQEEEDISRKRRAAHRLAMERGLPSNSPKVCRRHARSFPRSLQQ</sequence>
<feature type="compositionally biased region" description="Basic and acidic residues" evidence="1">
    <location>
        <begin position="317"/>
        <end position="330"/>
    </location>
</feature>
<feature type="region of interest" description="Disordered" evidence="1">
    <location>
        <begin position="214"/>
        <end position="330"/>
    </location>
</feature>
<reference evidence="2 4" key="1">
    <citation type="submission" date="2020-01" db="EMBL/GenBank/DDBJ databases">
        <authorList>
            <consortium name="DOE Joint Genome Institute"/>
            <person name="Haridas S."/>
            <person name="Albert R."/>
            <person name="Binder M."/>
            <person name="Bloem J."/>
            <person name="Labutti K."/>
            <person name="Salamov A."/>
            <person name="Andreopoulos B."/>
            <person name="Baker S.E."/>
            <person name="Barry K."/>
            <person name="Bills G."/>
            <person name="Bluhm B.H."/>
            <person name="Cannon C."/>
            <person name="Castanera R."/>
            <person name="Culley D.E."/>
            <person name="Daum C."/>
            <person name="Ezra D."/>
            <person name="Gonzalez J.B."/>
            <person name="Henrissat B."/>
            <person name="Kuo A."/>
            <person name="Liang C."/>
            <person name="Lipzen A."/>
            <person name="Lutzoni F."/>
            <person name="Magnuson J."/>
            <person name="Mondo S."/>
            <person name="Nolan M."/>
            <person name="Ohm R."/>
            <person name="Pangilinan J."/>
            <person name="Park H.-J."/>
            <person name="Ramirez L."/>
            <person name="Alfaro M."/>
            <person name="Sun H."/>
            <person name="Tritt A."/>
            <person name="Yoshinaga Y."/>
            <person name="Zwiers L.-H."/>
            <person name="Turgeon B.G."/>
            <person name="Goodwin S.B."/>
            <person name="Spatafora J.W."/>
            <person name="Crous P.W."/>
            <person name="Grigoriev I.V."/>
        </authorList>
    </citation>
    <scope>NUCLEOTIDE SEQUENCE</scope>
    <source>
        <strain evidence="2 4">CBS 781.70</strain>
    </source>
</reference>
<dbReference type="Proteomes" id="UP000504638">
    <property type="component" value="Unplaced"/>
</dbReference>
<keyword evidence="3" id="KW-1185">Reference proteome</keyword>